<evidence type="ECO:0000259" key="6">
    <source>
        <dbReference type="Pfam" id="PF01636"/>
    </source>
</evidence>
<dbReference type="GO" id="GO:0004672">
    <property type="term" value="F:protein kinase activity"/>
    <property type="evidence" value="ECO:0007669"/>
    <property type="project" value="InterPro"/>
</dbReference>
<sequence length="345" mass="37478">MPIDGICMDKEQDFDERSALLASLRRMGLVAAGEEPRLMPLTGGVSSQIVRAETARGTICVKRALPKLRVAADWSAPLERNAAEVAWLKLASGLVPGAVPQILAEDPDAQTFAMSFLDPRDYRVWKRELSEGRTNIATARAVGRVLAAIHRGTADNDEIARTFANDASFFALRLEPYFFAAAAANPDCADQLKALSDATAATKRALVHGDVSPKNILVGPDGPVLLDAECAWYGDPAFDIAFCLTHLLLKCVWRPAAAEGFLACFDALNDAYFAGVKWESVAALEARAARLLPALLLARVDGKSPAEYIDTPQARERVRQFAKPFVIAAPITLDAIRYAWSKERL</sequence>
<dbReference type="Gene3D" id="3.30.200.20">
    <property type="entry name" value="Phosphorylase Kinase, domain 1"/>
    <property type="match status" value="1"/>
</dbReference>
<evidence type="ECO:0000313" key="8">
    <source>
        <dbReference type="Proteomes" id="UP000029413"/>
    </source>
</evidence>
<gene>
    <name evidence="7" type="ORF">DM39_3922</name>
</gene>
<dbReference type="InterPro" id="IPR008266">
    <property type="entry name" value="Tyr_kinase_AS"/>
</dbReference>
<dbReference type="InterPro" id="IPR011009">
    <property type="entry name" value="Kinase-like_dom_sf"/>
</dbReference>
<keyword evidence="8" id="KW-1185">Reference proteome</keyword>
<dbReference type="PANTHER" id="PTHR34273:SF2">
    <property type="entry name" value="METHYLTHIORIBOSE KINASE"/>
    <property type="match status" value="1"/>
</dbReference>
<dbReference type="PANTHER" id="PTHR34273">
    <property type="entry name" value="METHYLTHIORIBOSE KINASE"/>
    <property type="match status" value="1"/>
</dbReference>
<evidence type="ECO:0000256" key="5">
    <source>
        <dbReference type="ARBA" id="ARBA00022840"/>
    </source>
</evidence>
<keyword evidence="2" id="KW-0808">Transferase</keyword>
<evidence type="ECO:0000256" key="2">
    <source>
        <dbReference type="ARBA" id="ARBA00022679"/>
    </source>
</evidence>
<organism evidence="7 8">
    <name type="scientific">Burkholderia cenocepacia</name>
    <dbReference type="NCBI Taxonomy" id="95486"/>
    <lineage>
        <taxon>Bacteria</taxon>
        <taxon>Pseudomonadati</taxon>
        <taxon>Pseudomonadota</taxon>
        <taxon>Betaproteobacteria</taxon>
        <taxon>Burkholderiales</taxon>
        <taxon>Burkholderiaceae</taxon>
        <taxon>Burkholderia</taxon>
        <taxon>Burkholderia cepacia complex</taxon>
    </lineage>
</organism>
<dbReference type="Pfam" id="PF01636">
    <property type="entry name" value="APH"/>
    <property type="match status" value="1"/>
</dbReference>
<dbReference type="GO" id="GO:0005524">
    <property type="term" value="F:ATP binding"/>
    <property type="evidence" value="ECO:0007669"/>
    <property type="project" value="UniProtKB-KW"/>
</dbReference>
<protein>
    <submittedName>
        <fullName evidence="7">Phosphotransferase enzyme family protein</fullName>
    </submittedName>
</protein>
<dbReference type="KEGG" id="bcen:DM39_3922"/>
<dbReference type="EMBL" id="CP007784">
    <property type="protein sequence ID" value="AIO35091.1"/>
    <property type="molecule type" value="Genomic_DNA"/>
</dbReference>
<dbReference type="PROSITE" id="PS00109">
    <property type="entry name" value="PROTEIN_KINASE_TYR"/>
    <property type="match status" value="1"/>
</dbReference>
<evidence type="ECO:0000256" key="3">
    <source>
        <dbReference type="ARBA" id="ARBA00022741"/>
    </source>
</evidence>
<keyword evidence="5" id="KW-0067">ATP-binding</keyword>
<dbReference type="Gene3D" id="3.90.1200.10">
    <property type="match status" value="1"/>
</dbReference>
<dbReference type="AlphaFoldDB" id="A0AAN0VPM6"/>
<keyword evidence="3" id="KW-0547">Nucleotide-binding</keyword>
<dbReference type="SUPFAM" id="SSF56112">
    <property type="entry name" value="Protein kinase-like (PK-like)"/>
    <property type="match status" value="1"/>
</dbReference>
<keyword evidence="4" id="KW-0418">Kinase</keyword>
<dbReference type="InterPro" id="IPR002575">
    <property type="entry name" value="Aminoglycoside_PTrfase"/>
</dbReference>
<name>A0AAN0VPM6_9BURK</name>
<evidence type="ECO:0000256" key="1">
    <source>
        <dbReference type="ARBA" id="ARBA00010165"/>
    </source>
</evidence>
<evidence type="ECO:0000313" key="7">
    <source>
        <dbReference type="EMBL" id="AIO35091.1"/>
    </source>
</evidence>
<evidence type="ECO:0000256" key="4">
    <source>
        <dbReference type="ARBA" id="ARBA00022777"/>
    </source>
</evidence>
<dbReference type="Proteomes" id="UP000029413">
    <property type="component" value="Chromosome 2"/>
</dbReference>
<proteinExistence type="inferred from homology"/>
<accession>A0AAN0VPM6</accession>
<comment type="similarity">
    <text evidence="1">Belongs to the methylthioribose kinase family.</text>
</comment>
<feature type="domain" description="Aminoglycoside phosphotransferase" evidence="6">
    <location>
        <begin position="39"/>
        <end position="246"/>
    </location>
</feature>
<reference evidence="7 8" key="1">
    <citation type="submission" date="2014-05" db="EMBL/GenBank/DDBJ databases">
        <authorList>
            <person name="Bishop-Lilly K.A."/>
            <person name="Broomall S.M."/>
            <person name="Chain P.S."/>
            <person name="Chertkov O."/>
            <person name="Coyne S.R."/>
            <person name="Daligault H.E."/>
            <person name="Davenport K.W."/>
            <person name="Erkkila T."/>
            <person name="Frey K.G."/>
            <person name="Gibbons H.S."/>
            <person name="Gu W."/>
            <person name="Jaissle J."/>
            <person name="Johnson S.L."/>
            <person name="Koroleva G.I."/>
            <person name="Ladner J.T."/>
            <person name="Lo C.-C."/>
            <person name="Minogue T.D."/>
            <person name="Munk C."/>
            <person name="Palacios G.F."/>
            <person name="Redden C.L."/>
            <person name="Rosenzweig C.N."/>
            <person name="Scholz M.B."/>
            <person name="Teshima H."/>
            <person name="Xu Y."/>
        </authorList>
    </citation>
    <scope>NUCLEOTIDE SEQUENCE [LARGE SCALE GENOMIC DNA]</scope>
    <source>
        <strain evidence="7 8">DDS 22E-1</strain>
    </source>
</reference>